<dbReference type="AlphaFoldDB" id="A0A0G3ICW6"/>
<evidence type="ECO:0000313" key="3">
    <source>
        <dbReference type="Proteomes" id="UP000035050"/>
    </source>
</evidence>
<protein>
    <submittedName>
        <fullName evidence="2">AAA family ATPase</fullName>
    </submittedName>
</protein>
<dbReference type="SUPFAM" id="SSF52540">
    <property type="entry name" value="P-loop containing nucleoside triphosphate hydrolases"/>
    <property type="match status" value="1"/>
</dbReference>
<dbReference type="KEGG" id="pox:MB84_30470"/>
<dbReference type="Proteomes" id="UP000035050">
    <property type="component" value="Plasmid pPO70-3"/>
</dbReference>
<dbReference type="OrthoDB" id="2020141at2"/>
<dbReference type="RefSeq" id="WP_052654795.1">
    <property type="nucleotide sequence ID" value="NZ_CP011520.2"/>
</dbReference>
<geneLocation type="plasmid" evidence="2 3">
    <name>pPO70-3</name>
</geneLocation>
<proteinExistence type="predicted"/>
<evidence type="ECO:0000259" key="1">
    <source>
        <dbReference type="Pfam" id="PF13191"/>
    </source>
</evidence>
<dbReference type="PANTHER" id="PTHR34301">
    <property type="entry name" value="DNA-BINDING PROTEIN-RELATED"/>
    <property type="match status" value="1"/>
</dbReference>
<dbReference type="InterPro" id="IPR041664">
    <property type="entry name" value="AAA_16"/>
</dbReference>
<dbReference type="InterPro" id="IPR027417">
    <property type="entry name" value="P-loop_NTPase"/>
</dbReference>
<dbReference type="Gene3D" id="3.40.50.300">
    <property type="entry name" value="P-loop containing nucleotide triphosphate hydrolases"/>
    <property type="match status" value="1"/>
</dbReference>
<feature type="domain" description="Orc1-like AAA ATPase" evidence="1">
    <location>
        <begin position="18"/>
        <end position="202"/>
    </location>
</feature>
<evidence type="ECO:0000313" key="2">
    <source>
        <dbReference type="EMBL" id="AKK25062.1"/>
    </source>
</evidence>
<sequence>MDPVRNPFSPGAGSQPPELAGRKTIIEDARIAIERVLLDKPGRSQMFLGLRGVGKTVLLNAVEKLATERGHITSMIEAPENKSLGEQLLPRMHQVLRKLSVVANGKAKAHEALRALRSFASAFKLQYGDLSIAVEPEAGVADSGALENDLPELFVRIGAAAKAVGKAWTLLIDEVQYLNERDLAALIVSLHKTNQAGLPVLFFGAGLPQVAALSGEAKSYAERLFLYPEVGALPERDAKDAIRQPVNDEGADIDEDALSEIFLKTKGYPYFLQEWGHQSWNLAGGERITIDDARQAETTTLKRLDEGFFKVRFDRLTPKEREYVIAMAQLGEGPYRSSDVADALGETPQSLGPRRAQIISKGMIYSPSHGDIAFTVPMFNEYLMRNLSSLD</sequence>
<dbReference type="Pfam" id="PF13191">
    <property type="entry name" value="AAA_16"/>
    <property type="match status" value="1"/>
</dbReference>
<accession>A0A0G3ICW6</accession>
<keyword evidence="3" id="KW-1185">Reference proteome</keyword>
<dbReference type="PATRIC" id="fig|573737.6.peg.6173"/>
<dbReference type="PANTHER" id="PTHR34301:SF8">
    <property type="entry name" value="ATPASE DOMAIN-CONTAINING PROTEIN"/>
    <property type="match status" value="1"/>
</dbReference>
<name>A0A0G3ICW6_9BURK</name>
<dbReference type="EMBL" id="CP011520">
    <property type="protein sequence ID" value="AKK25062.1"/>
    <property type="molecule type" value="Genomic_DNA"/>
</dbReference>
<gene>
    <name evidence="2" type="ORF">MB84_30470</name>
</gene>
<organism evidence="2 3">
    <name type="scientific">Pandoraea oxalativorans</name>
    <dbReference type="NCBI Taxonomy" id="573737"/>
    <lineage>
        <taxon>Bacteria</taxon>
        <taxon>Pseudomonadati</taxon>
        <taxon>Pseudomonadota</taxon>
        <taxon>Betaproteobacteria</taxon>
        <taxon>Burkholderiales</taxon>
        <taxon>Burkholderiaceae</taxon>
        <taxon>Pandoraea</taxon>
    </lineage>
</organism>
<keyword evidence="2" id="KW-0614">Plasmid</keyword>
<reference evidence="2" key="1">
    <citation type="submission" date="2016-06" db="EMBL/GenBank/DDBJ databases">
        <title>Pandoraea oxalativorans DSM 23570 Genome Sequencing.</title>
        <authorList>
            <person name="Ee R."/>
            <person name="Lim Y.-L."/>
            <person name="Yong D."/>
            <person name="Yin W.-F."/>
            <person name="Chan K.-G."/>
        </authorList>
    </citation>
    <scope>NUCLEOTIDE SEQUENCE</scope>
    <source>
        <strain evidence="2">DSM 23570</strain>
        <plasmid evidence="2">pPO70-3</plasmid>
    </source>
</reference>